<organism evidence="9 10">
    <name type="scientific">Anaerocolumna cellulosilytica</name>
    <dbReference type="NCBI Taxonomy" id="433286"/>
    <lineage>
        <taxon>Bacteria</taxon>
        <taxon>Bacillati</taxon>
        <taxon>Bacillota</taxon>
        <taxon>Clostridia</taxon>
        <taxon>Lachnospirales</taxon>
        <taxon>Lachnospiraceae</taxon>
        <taxon>Anaerocolumna</taxon>
    </lineage>
</organism>
<evidence type="ECO:0000313" key="9">
    <source>
        <dbReference type="EMBL" id="BCJ96296.1"/>
    </source>
</evidence>
<dbReference type="Proteomes" id="UP000515561">
    <property type="component" value="Chromosome"/>
</dbReference>
<gene>
    <name evidence="9" type="ORF">acsn021_38650</name>
</gene>
<dbReference type="InterPro" id="IPR001851">
    <property type="entry name" value="ABC_transp_permease"/>
</dbReference>
<dbReference type="PANTHER" id="PTHR32196">
    <property type="entry name" value="ABC TRANSPORTER PERMEASE PROTEIN YPHD-RELATED-RELATED"/>
    <property type="match status" value="1"/>
</dbReference>
<evidence type="ECO:0000256" key="2">
    <source>
        <dbReference type="ARBA" id="ARBA00022448"/>
    </source>
</evidence>
<proteinExistence type="predicted"/>
<dbReference type="PANTHER" id="PTHR32196:SF71">
    <property type="entry name" value="AUTOINDUCER 2 IMPORT SYSTEM PERMEASE PROTEIN LSRD"/>
    <property type="match status" value="1"/>
</dbReference>
<comment type="subcellular location">
    <subcellularLocation>
        <location evidence="1">Cell membrane</location>
        <topology evidence="1">Multi-pass membrane protein</topology>
    </subcellularLocation>
</comment>
<keyword evidence="3" id="KW-1003">Cell membrane</keyword>
<keyword evidence="6" id="KW-1133">Transmembrane helix</keyword>
<keyword evidence="2" id="KW-0813">Transport</keyword>
<dbReference type="EMBL" id="AP023367">
    <property type="protein sequence ID" value="BCJ96296.1"/>
    <property type="molecule type" value="Genomic_DNA"/>
</dbReference>
<keyword evidence="5" id="KW-0812">Transmembrane</keyword>
<dbReference type="GO" id="GO:0022857">
    <property type="term" value="F:transmembrane transporter activity"/>
    <property type="evidence" value="ECO:0007669"/>
    <property type="project" value="InterPro"/>
</dbReference>
<evidence type="ECO:0000313" key="10">
    <source>
        <dbReference type="Proteomes" id="UP000515561"/>
    </source>
</evidence>
<evidence type="ECO:0000256" key="7">
    <source>
        <dbReference type="ARBA" id="ARBA00023136"/>
    </source>
</evidence>
<dbReference type="GO" id="GO:0005886">
    <property type="term" value="C:plasma membrane"/>
    <property type="evidence" value="ECO:0007669"/>
    <property type="project" value="UniProtKB-SubCell"/>
</dbReference>
<name>A0A6S6R2D3_9FIRM</name>
<dbReference type="RefSeq" id="WP_184093168.1">
    <property type="nucleotide sequence ID" value="NZ_AP023367.1"/>
</dbReference>
<dbReference type="AlphaFoldDB" id="A0A6S6R2D3"/>
<evidence type="ECO:0000256" key="4">
    <source>
        <dbReference type="ARBA" id="ARBA00022519"/>
    </source>
</evidence>
<protein>
    <recommendedName>
        <fullName evidence="8">Autoinducer 2 import system permease protein LsrD</fullName>
    </recommendedName>
</protein>
<sequence length="334" mass="35334">MSDTEIMKGAPRLSLTDRVSIVKNNPSFSFTFPIVVLLLIISVFGAATGGDFFGKNIFVGIFNQAIIIGTMATAVSFIYTTGNLDISVGNTMALSATIGALVYNLTGNANLMVVSAIISGILLMLFNCTMSVIFGVKSITVAIVMIQLYSAIVSNILGPETLKVDYAMCKIMENAGFRYAAFIIYFILCFIVFHLTSAGRELRFIGGNEICANQTGMNANKAKYISFFMAGIGVGLAAVFTIIRTGSVSTEVGNGMGMDVMLATVLGGMSIFGGAKSNSYAGLLGALTVSALNKGLLMVGISPTVIQGVRGAVFLLLVYMNSERPQTLPTRQQV</sequence>
<evidence type="ECO:0000256" key="6">
    <source>
        <dbReference type="ARBA" id="ARBA00022989"/>
    </source>
</evidence>
<evidence type="ECO:0000256" key="3">
    <source>
        <dbReference type="ARBA" id="ARBA00022475"/>
    </source>
</evidence>
<reference evidence="9 10" key="1">
    <citation type="journal article" date="2016" name="Int. J. Syst. Evol. Microbiol.">
        <title>Descriptions of Anaerotaenia torta gen. nov., sp. nov. and Anaerocolumna cellulosilytica gen. nov., sp. nov. isolated from a methanogenic reactor of cattle waste.</title>
        <authorList>
            <person name="Uek A."/>
            <person name="Ohtaki Y."/>
            <person name="Kaku N."/>
            <person name="Ueki K."/>
        </authorList>
    </citation>
    <scope>NUCLEOTIDE SEQUENCE [LARGE SCALE GENOMIC DNA]</scope>
    <source>
        <strain evidence="9 10">SN021</strain>
    </source>
</reference>
<dbReference type="Pfam" id="PF02653">
    <property type="entry name" value="BPD_transp_2"/>
    <property type="match status" value="1"/>
</dbReference>
<evidence type="ECO:0000256" key="1">
    <source>
        <dbReference type="ARBA" id="ARBA00004651"/>
    </source>
</evidence>
<keyword evidence="7" id="KW-0472">Membrane</keyword>
<keyword evidence="4" id="KW-0997">Cell inner membrane</keyword>
<dbReference type="KEGG" id="acel:acsn021_38650"/>
<evidence type="ECO:0000256" key="5">
    <source>
        <dbReference type="ARBA" id="ARBA00022692"/>
    </source>
</evidence>
<keyword evidence="10" id="KW-1185">Reference proteome</keyword>
<accession>A0A6S6R2D3</accession>
<evidence type="ECO:0000256" key="8">
    <source>
        <dbReference type="ARBA" id="ARBA00039381"/>
    </source>
</evidence>